<evidence type="ECO:0000313" key="3">
    <source>
        <dbReference type="Proteomes" id="UP001168128"/>
    </source>
</evidence>
<comment type="caution">
    <text evidence="2">The sequence shown here is derived from an EMBL/GenBank/DDBJ whole genome shotgun (WGS) entry which is preliminary data.</text>
</comment>
<evidence type="ECO:0000313" key="2">
    <source>
        <dbReference type="EMBL" id="MDO3425971.1"/>
    </source>
</evidence>
<dbReference type="InterPro" id="IPR041657">
    <property type="entry name" value="HTH_17"/>
</dbReference>
<organism evidence="2 3">
    <name type="scientific">Chryseobacterium urinae</name>
    <dbReference type="NCBI Taxonomy" id="3058400"/>
    <lineage>
        <taxon>Bacteria</taxon>
        <taxon>Pseudomonadati</taxon>
        <taxon>Bacteroidota</taxon>
        <taxon>Flavobacteriia</taxon>
        <taxon>Flavobacteriales</taxon>
        <taxon>Weeksellaceae</taxon>
        <taxon>Chryseobacterium group</taxon>
        <taxon>Chryseobacterium</taxon>
    </lineage>
</organism>
<dbReference type="EMBL" id="JAULSJ010000021">
    <property type="protein sequence ID" value="MDO3425971.1"/>
    <property type="molecule type" value="Genomic_DNA"/>
</dbReference>
<dbReference type="Pfam" id="PF12728">
    <property type="entry name" value="HTH_17"/>
    <property type="match status" value="1"/>
</dbReference>
<gene>
    <name evidence="2" type="ORF">QWT87_13805</name>
</gene>
<name>A0ABT8U4H1_9FLAO</name>
<proteinExistence type="predicted"/>
<sequence length="89" mass="10611">MNTLQLVQVPKDELITEIEKVVIKVLEAFNMGKQTEKEKELLTRKEVMELLDVTYSTLFNWNKKKILIPRKIGHKVYYDRKEVLAYKNN</sequence>
<dbReference type="Proteomes" id="UP001168128">
    <property type="component" value="Unassembled WGS sequence"/>
</dbReference>
<dbReference type="InterPro" id="IPR009061">
    <property type="entry name" value="DNA-bd_dom_put_sf"/>
</dbReference>
<keyword evidence="3" id="KW-1185">Reference proteome</keyword>
<dbReference type="SUPFAM" id="SSF46955">
    <property type="entry name" value="Putative DNA-binding domain"/>
    <property type="match status" value="1"/>
</dbReference>
<evidence type="ECO:0000259" key="1">
    <source>
        <dbReference type="Pfam" id="PF12728"/>
    </source>
</evidence>
<dbReference type="RefSeq" id="WP_302716559.1">
    <property type="nucleotide sequence ID" value="NZ_JAULSJ010000021.1"/>
</dbReference>
<accession>A0ABT8U4H1</accession>
<reference evidence="2" key="1">
    <citation type="submission" date="2023-07" db="EMBL/GenBank/DDBJ databases">
        <title>AMR profile of multidrug- resistance Chryseobacterium gambrini related strain.</title>
        <authorList>
            <person name="Kirdat K."/>
            <person name="Bhatt A."/>
            <person name="Kuyare S."/>
            <person name="Yadav A."/>
        </authorList>
    </citation>
    <scope>NUCLEOTIDE SEQUENCE</scope>
    <source>
        <strain evidence="2">APV-1</strain>
    </source>
</reference>
<dbReference type="Gene3D" id="1.10.1660.10">
    <property type="match status" value="1"/>
</dbReference>
<protein>
    <submittedName>
        <fullName evidence="2">Helix-turn-helix domain-containing protein</fullName>
    </submittedName>
</protein>
<feature type="domain" description="Helix-turn-helix" evidence="1">
    <location>
        <begin position="41"/>
        <end position="88"/>
    </location>
</feature>